<gene>
    <name evidence="1" type="ORF">HOP40_17850</name>
</gene>
<accession>A0A6M6JHC7</accession>
<dbReference type="EMBL" id="CP053564">
    <property type="protein sequence ID" value="QJY47444.1"/>
    <property type="molecule type" value="Genomic_DNA"/>
</dbReference>
<dbReference type="RefSeq" id="WP_172160052.1">
    <property type="nucleotide sequence ID" value="NZ_CP053564.1"/>
</dbReference>
<dbReference type="KEGG" id="pbro:HOP40_17850"/>
<evidence type="ECO:0000313" key="1">
    <source>
        <dbReference type="EMBL" id="QJY47444.1"/>
    </source>
</evidence>
<sequence length="70" mass="7550">MTERETLAERIATALDDEVPGLHPCVSDKVARVAARVAIENLSLVVGAMPEDLMPQTRPNLTVVEDPEAP</sequence>
<name>A0A6M6JHC7_9PSEU</name>
<organism evidence="1 2">
    <name type="scientific">Pseudonocardia broussonetiae</name>
    <dbReference type="NCBI Taxonomy" id="2736640"/>
    <lineage>
        <taxon>Bacteria</taxon>
        <taxon>Bacillati</taxon>
        <taxon>Actinomycetota</taxon>
        <taxon>Actinomycetes</taxon>
        <taxon>Pseudonocardiales</taxon>
        <taxon>Pseudonocardiaceae</taxon>
        <taxon>Pseudonocardia</taxon>
    </lineage>
</organism>
<dbReference type="Proteomes" id="UP000505377">
    <property type="component" value="Chromosome"/>
</dbReference>
<proteinExistence type="predicted"/>
<dbReference type="AlphaFoldDB" id="A0A6M6JHC7"/>
<protein>
    <submittedName>
        <fullName evidence="1">Uncharacterized protein</fullName>
    </submittedName>
</protein>
<reference evidence="1 2" key="1">
    <citation type="submission" date="2020-05" db="EMBL/GenBank/DDBJ databases">
        <authorList>
            <person name="Mo P."/>
        </authorList>
    </citation>
    <scope>NUCLEOTIDE SEQUENCE [LARGE SCALE GENOMIC DNA]</scope>
    <source>
        <strain evidence="1 2">Gen01</strain>
    </source>
</reference>
<evidence type="ECO:0000313" key="2">
    <source>
        <dbReference type="Proteomes" id="UP000505377"/>
    </source>
</evidence>
<keyword evidence="2" id="KW-1185">Reference proteome</keyword>